<feature type="compositionally biased region" description="Acidic residues" evidence="7">
    <location>
        <begin position="1812"/>
        <end position="1824"/>
    </location>
</feature>
<dbReference type="GO" id="GO:0010468">
    <property type="term" value="P:regulation of gene expression"/>
    <property type="evidence" value="ECO:0007669"/>
    <property type="project" value="InterPro"/>
</dbReference>
<dbReference type="GO" id="GO:0034087">
    <property type="term" value="P:establishment of mitotic sister chromatid cohesion"/>
    <property type="evidence" value="ECO:0007669"/>
    <property type="project" value="TreeGrafter"/>
</dbReference>
<dbReference type="GO" id="GO:0140588">
    <property type="term" value="P:chromatin looping"/>
    <property type="evidence" value="ECO:0007669"/>
    <property type="project" value="InterPro"/>
</dbReference>
<dbReference type="Pfam" id="PF12765">
    <property type="entry name" value="Cohesin_HEAT"/>
    <property type="match status" value="1"/>
</dbReference>
<name>A0A9N8KZU8_CHRIL</name>
<evidence type="ECO:0000256" key="3">
    <source>
        <dbReference type="ARBA" id="ARBA00022737"/>
    </source>
</evidence>
<reference evidence="9" key="1">
    <citation type="submission" date="2021-12" db="EMBL/GenBank/DDBJ databases">
        <authorList>
            <person name="King R."/>
        </authorList>
    </citation>
    <scope>NUCLEOTIDE SEQUENCE</scope>
</reference>
<dbReference type="InterPro" id="IPR024986">
    <property type="entry name" value="Nipped-B_C"/>
</dbReference>
<evidence type="ECO:0000256" key="5">
    <source>
        <dbReference type="ARBA" id="ARBA00023306"/>
    </source>
</evidence>
<dbReference type="GO" id="GO:0090694">
    <property type="term" value="C:Scc2-Scc4 cohesin loading complex"/>
    <property type="evidence" value="ECO:0007669"/>
    <property type="project" value="TreeGrafter"/>
</dbReference>
<evidence type="ECO:0000256" key="2">
    <source>
        <dbReference type="ARBA" id="ARBA00009252"/>
    </source>
</evidence>
<feature type="region of interest" description="Disordered" evidence="7">
    <location>
        <begin position="342"/>
        <end position="373"/>
    </location>
</feature>
<feature type="compositionally biased region" description="Low complexity" evidence="7">
    <location>
        <begin position="1963"/>
        <end position="1976"/>
    </location>
</feature>
<dbReference type="InterPro" id="IPR033031">
    <property type="entry name" value="Scc2/Nipped-B"/>
</dbReference>
<feature type="compositionally biased region" description="Acidic residues" evidence="7">
    <location>
        <begin position="988"/>
        <end position="1001"/>
    </location>
</feature>
<feature type="region of interest" description="Disordered" evidence="7">
    <location>
        <begin position="133"/>
        <end position="252"/>
    </location>
</feature>
<accession>A0A9N8KZU8</accession>
<feature type="region of interest" description="Disordered" evidence="7">
    <location>
        <begin position="1935"/>
        <end position="1999"/>
    </location>
</feature>
<evidence type="ECO:0000256" key="7">
    <source>
        <dbReference type="SAM" id="MobiDB-lite"/>
    </source>
</evidence>
<protein>
    <recommendedName>
        <fullName evidence="6">Nipped-B protein</fullName>
    </recommendedName>
</protein>
<dbReference type="PANTHER" id="PTHR21704">
    <property type="entry name" value="NIPPED-B-LIKE PROTEIN DELANGIN SCC2-RELATED"/>
    <property type="match status" value="1"/>
</dbReference>
<dbReference type="OrthoDB" id="418242at2759"/>
<feature type="region of interest" description="Disordered" evidence="7">
    <location>
        <begin position="902"/>
        <end position="923"/>
    </location>
</feature>
<dbReference type="GO" id="GO:0061775">
    <property type="term" value="F:cohesin loader activity"/>
    <property type="evidence" value="ECO:0007669"/>
    <property type="project" value="InterPro"/>
</dbReference>
<sequence length="1999" mass="224719">MNERDIPSVPITTLAGVASLTDLLPVLPLPAPLPSTLNNKSQLFHPRVAEEAAILLATRDDNLVSLLLQSLMQTSVSHIDLKDDNMANTSNPPSPQPLPELLRAIINVNPNVFEQPPPRAHWSTASFLPHNKFNGMSPNAVPSSPSTHGTASIPNQQPLATPSQSSPHVNMGSPPSQARPGSQVNNTAHNSVSPIWNSGNSSNMYPSPLSNTSCSNPQNGGFFNSLVQDSRNYGTNLGDDKDPLSMSPGNQPDQQRLLMQLQEKAFEQDGNVRTGQSPAQASVAPSPLRQEPQVPQPSMGAPYALQQQAQNSNSDKSSVVNNRYPVVKLGRLSEGLLKKHEFGTEDRSRKNSTLESDSDDNIPLKAKSNSSNLTVDKEREAIDIAREKNWEAVKRKHEEASKREEAEAAIVRPKLRKVERRLVPVLEMLSVDELMETNTYQRFNKLIESVFEAIDDDILITDEMEGTDIPEELLLPRYQLQELCSEAAKLKNLGAMEAIPADRLVRLLNILEKNIRAAEKMSLVSDPEDSEEMRQIWMESALERVMCASDACLTSLYVMTSPNMPKRIFLEDVIDRIIMFIKFQLNNTIYCVYDPVYSIQSTSKKKVDGRKRRGGGAGSTARRSTTGGGGGGGGGGAGGQRATRELYTHAHESVTLLAELFAAHHLTDTTVLHASTVGVSPFFVENVSELQLSALKLVTTIFTKYEQHRRLLLEDILASIARIPSSKHNLRSFQLSSNQQIQMLTALVLQLVQCVVTLPETLCKSQDKDKDPEASDSKKAVDKDLMIISKYEAAISVGGTFLTSFLNKCRSRNEEVDFRPLFENFVHDLLTTVNKPEWPATELLLSLLGTMLVKYMSDKSMEMSVRVASLEYLGLVAARLRRDSVLSRAKLATMDAVVRDIRAEEEKDGNQTQNTTSGLDEDEERTEFLQRVLLDYLAINGQKDQAWNCARHFYITQWYRDMVVQPKSTSPTKKTKNKSKKRYIKDDTSEEESEPDDDSDDDGRRVKESKADKKLATSALISAEKFKTIERRKHFFLEKIRPFRYQGGTQVQVMQSYIDYSGAELISQYLASKRSFSQSFDRYLRKILVILCENTIAIRTKAMKCLAMIVEADPAVLARPDMQIGVNRSFLDQSTAVREAAVDLVGKFVLSRPDLIDKYYGMLSNRILDTGVSVRKRVIKILKDICIECPEFPKIPEICVKMIRRVNDEEGIRKLVMEVFQNMWFSPCANTTRPGALDMTAATADPLTRKVLNITDVVISSRDIGLEWFQQLLTSLFKPKEDKDDSTKIIYQPPKSLLLACQQIVDCLIENLLQLEETSADGTGSSQRILACLSTLHLFAKIRPQLLVNHALTMQPYLSLKCQNQYEQQIMSTVASTLELVVPLMEHPSEVFLAQLEEDAVKLILQRGQLVIASCIACLAAIVNNLTHNYKLIRDVFNKYHGVLLQWKHCWQRNPEMTRGLHSRPYFRRALFIVGLLLRYFDFTESTVIEGLPGDIKEQIFSTLMFFVGLEDEDFVSHTLKALGSVCVRHYEFMLRPELKEFYHQLLTSDLAPVEMKADVLRNIEMYLQEEEQRMIRQDKEWSKRSKHENLKEMGDVSSGMASTVIQLYLKEILGSFLHPSTVVRSSAMKVVQLVLAQGLVHPVQIVPYLICMSTDLEVTVSHTADKHLQEIDKKYPGFIHMKAQLGIKLSYQLQKILQVNANEGVIRGFRKKDQDELPTALNGFLYSLLRNTRPQRRALVLSLLKQFDDVSTAPLDQMLYLADNLSYFPFQVQDEPLFIIHHIDIIISTSGSNLLQLFREGLNKPSTEEKEPLDEEEDDEEAESLLAQLPDSTRPLRDAMRQARGCLLLLVLKQHLKQLYGFTDAKINQYSPSENVKVYEKAVSRRHAPIFEPKATIAQLLDEDRTADELDERGRRRLVDDYLEFKQLMLKFDPEEEEDEEQTGAGGGAGAAPGWLAPPPRAARAAARNLALGRAQHGRARAGHASRAATPPTPDFFI</sequence>
<feature type="compositionally biased region" description="Polar residues" evidence="7">
    <location>
        <begin position="271"/>
        <end position="280"/>
    </location>
</feature>
<evidence type="ECO:0000313" key="9">
    <source>
        <dbReference type="EMBL" id="CAD0196794.1"/>
    </source>
</evidence>
<comment type="subcellular location">
    <subcellularLocation>
        <location evidence="1 6">Nucleus</location>
    </subcellularLocation>
</comment>
<keyword evidence="10" id="KW-1185">Reference proteome</keyword>
<dbReference type="CDD" id="cd23958">
    <property type="entry name" value="SCC2"/>
    <property type="match status" value="1"/>
</dbReference>
<keyword evidence="5 6" id="KW-0131">Cell cycle</keyword>
<feature type="compositionally biased region" description="Polar residues" evidence="7">
    <location>
        <begin position="134"/>
        <end position="235"/>
    </location>
</feature>
<feature type="region of interest" description="Disordered" evidence="7">
    <location>
        <begin position="966"/>
        <end position="1010"/>
    </location>
</feature>
<feature type="domain" description="Sister chromatid cohesion C-terminal" evidence="8">
    <location>
        <begin position="1602"/>
        <end position="1787"/>
    </location>
</feature>
<dbReference type="GO" id="GO:1990414">
    <property type="term" value="P:replication-born double-strand break repair via sister chromatid exchange"/>
    <property type="evidence" value="ECO:0007669"/>
    <property type="project" value="TreeGrafter"/>
</dbReference>
<feature type="compositionally biased region" description="Basic residues" evidence="7">
    <location>
        <begin position="973"/>
        <end position="983"/>
    </location>
</feature>
<evidence type="ECO:0000256" key="6">
    <source>
        <dbReference type="RuleBase" id="RU364107"/>
    </source>
</evidence>
<feature type="region of interest" description="Disordered" evidence="7">
    <location>
        <begin position="268"/>
        <end position="300"/>
    </location>
</feature>
<dbReference type="InterPro" id="IPR016024">
    <property type="entry name" value="ARM-type_fold"/>
</dbReference>
<feature type="compositionally biased region" description="Basic residues" evidence="7">
    <location>
        <begin position="604"/>
        <end position="614"/>
    </location>
</feature>
<evidence type="ECO:0000256" key="1">
    <source>
        <dbReference type="ARBA" id="ARBA00004123"/>
    </source>
</evidence>
<feature type="compositionally biased region" description="Gly residues" evidence="7">
    <location>
        <begin position="626"/>
        <end position="639"/>
    </location>
</feature>
<dbReference type="GO" id="GO:0071169">
    <property type="term" value="P:establishment of protein localization to chromatin"/>
    <property type="evidence" value="ECO:0007669"/>
    <property type="project" value="TreeGrafter"/>
</dbReference>
<gene>
    <name evidence="9" type="ORF">CINC_LOCUS11082</name>
</gene>
<evidence type="ECO:0000259" key="8">
    <source>
        <dbReference type="Pfam" id="PF12830"/>
    </source>
</evidence>
<dbReference type="Pfam" id="PF12830">
    <property type="entry name" value="Nipped-B_C"/>
    <property type="match status" value="1"/>
</dbReference>
<dbReference type="InterPro" id="IPR026003">
    <property type="entry name" value="Cohesin_HEAT"/>
</dbReference>
<proteinExistence type="inferred from homology"/>
<dbReference type="EMBL" id="LR824008">
    <property type="protein sequence ID" value="CAD0196794.1"/>
    <property type="molecule type" value="Genomic_DNA"/>
</dbReference>
<feature type="region of interest" description="Disordered" evidence="7">
    <location>
        <begin position="1806"/>
        <end position="1825"/>
    </location>
</feature>
<dbReference type="SUPFAM" id="SSF48371">
    <property type="entry name" value="ARM repeat"/>
    <property type="match status" value="1"/>
</dbReference>
<evidence type="ECO:0000256" key="4">
    <source>
        <dbReference type="ARBA" id="ARBA00023242"/>
    </source>
</evidence>
<evidence type="ECO:0000313" key="10">
    <source>
        <dbReference type="Proteomes" id="UP001154114"/>
    </source>
</evidence>
<dbReference type="PANTHER" id="PTHR21704:SF18">
    <property type="entry name" value="NIPPED-B-LIKE PROTEIN"/>
    <property type="match status" value="1"/>
</dbReference>
<feature type="region of interest" description="Disordered" evidence="7">
    <location>
        <begin position="604"/>
        <end position="641"/>
    </location>
</feature>
<keyword evidence="4 6" id="KW-0539">Nucleus</keyword>
<keyword evidence="3 6" id="KW-0677">Repeat</keyword>
<comment type="similarity">
    <text evidence="2 6">Belongs to the SCC2/Nipped-B family.</text>
</comment>
<organism evidence="9 10">
    <name type="scientific">Chrysodeixis includens</name>
    <name type="common">Soybean looper</name>
    <name type="synonym">Pseudoplusia includens</name>
    <dbReference type="NCBI Taxonomy" id="689277"/>
    <lineage>
        <taxon>Eukaryota</taxon>
        <taxon>Metazoa</taxon>
        <taxon>Ecdysozoa</taxon>
        <taxon>Arthropoda</taxon>
        <taxon>Hexapoda</taxon>
        <taxon>Insecta</taxon>
        <taxon>Pterygota</taxon>
        <taxon>Neoptera</taxon>
        <taxon>Endopterygota</taxon>
        <taxon>Lepidoptera</taxon>
        <taxon>Glossata</taxon>
        <taxon>Ditrysia</taxon>
        <taxon>Noctuoidea</taxon>
        <taxon>Noctuidae</taxon>
        <taxon>Plusiinae</taxon>
        <taxon>Chrysodeixis</taxon>
    </lineage>
</organism>
<dbReference type="Proteomes" id="UP001154114">
    <property type="component" value="Chromosome 5"/>
</dbReference>
<dbReference type="GO" id="GO:0003682">
    <property type="term" value="F:chromatin binding"/>
    <property type="evidence" value="ECO:0007669"/>
    <property type="project" value="TreeGrafter"/>
</dbReference>